<dbReference type="Proteomes" id="UP001497516">
    <property type="component" value="Chromosome 9"/>
</dbReference>
<dbReference type="EMBL" id="OZ034822">
    <property type="protein sequence ID" value="CAL1411427.1"/>
    <property type="molecule type" value="Genomic_DNA"/>
</dbReference>
<gene>
    <name evidence="2" type="ORF">LTRI10_LOCUS50784</name>
</gene>
<proteinExistence type="predicted"/>
<sequence length="151" mass="16658">MTSDRALLRAPLGNKSPHPAGALIRKPHQPPPAGYDKTTGELMVRKEISVVSVEGVRPEKKTKRQRAVDLVTTEKNQIMLITFSLDEIPNGVPSEEPLLITALVAACKVHCLLIDGGSAVDILFKSTLDQMEIDPRMIRHILDNLILCFQN</sequence>
<accession>A0AAV2GMG5</accession>
<evidence type="ECO:0000313" key="2">
    <source>
        <dbReference type="EMBL" id="CAL1411427.1"/>
    </source>
</evidence>
<dbReference type="AlphaFoldDB" id="A0AAV2GMG5"/>
<organism evidence="2 3">
    <name type="scientific">Linum trigynum</name>
    <dbReference type="NCBI Taxonomy" id="586398"/>
    <lineage>
        <taxon>Eukaryota</taxon>
        <taxon>Viridiplantae</taxon>
        <taxon>Streptophyta</taxon>
        <taxon>Embryophyta</taxon>
        <taxon>Tracheophyta</taxon>
        <taxon>Spermatophyta</taxon>
        <taxon>Magnoliopsida</taxon>
        <taxon>eudicotyledons</taxon>
        <taxon>Gunneridae</taxon>
        <taxon>Pentapetalae</taxon>
        <taxon>rosids</taxon>
        <taxon>fabids</taxon>
        <taxon>Malpighiales</taxon>
        <taxon>Linaceae</taxon>
        <taxon>Linum</taxon>
    </lineage>
</organism>
<reference evidence="2 3" key="1">
    <citation type="submission" date="2024-04" db="EMBL/GenBank/DDBJ databases">
        <authorList>
            <person name="Fracassetti M."/>
        </authorList>
    </citation>
    <scope>NUCLEOTIDE SEQUENCE [LARGE SCALE GENOMIC DNA]</scope>
</reference>
<evidence type="ECO:0000313" key="3">
    <source>
        <dbReference type="Proteomes" id="UP001497516"/>
    </source>
</evidence>
<evidence type="ECO:0000256" key="1">
    <source>
        <dbReference type="SAM" id="MobiDB-lite"/>
    </source>
</evidence>
<feature type="region of interest" description="Disordered" evidence="1">
    <location>
        <begin position="1"/>
        <end position="36"/>
    </location>
</feature>
<protein>
    <submittedName>
        <fullName evidence="2">Uncharacterized protein</fullName>
    </submittedName>
</protein>
<keyword evidence="3" id="KW-1185">Reference proteome</keyword>
<name>A0AAV2GMG5_9ROSI</name>